<evidence type="ECO:0000313" key="4">
    <source>
        <dbReference type="Proteomes" id="UP001189429"/>
    </source>
</evidence>
<evidence type="ECO:0000313" key="3">
    <source>
        <dbReference type="EMBL" id="CAK0902219.1"/>
    </source>
</evidence>
<gene>
    <name evidence="3" type="ORF">PCOR1329_LOCUS78902</name>
</gene>
<feature type="region of interest" description="Disordered" evidence="2">
    <location>
        <begin position="718"/>
        <end position="832"/>
    </location>
</feature>
<dbReference type="Proteomes" id="UP001189429">
    <property type="component" value="Unassembled WGS sequence"/>
</dbReference>
<feature type="compositionally biased region" description="Low complexity" evidence="2">
    <location>
        <begin position="847"/>
        <end position="864"/>
    </location>
</feature>
<feature type="compositionally biased region" description="Pro residues" evidence="2">
    <location>
        <begin position="634"/>
        <end position="643"/>
    </location>
</feature>
<feature type="region of interest" description="Disordered" evidence="2">
    <location>
        <begin position="404"/>
        <end position="424"/>
    </location>
</feature>
<comment type="caution">
    <text evidence="3">The sequence shown here is derived from an EMBL/GenBank/DDBJ whole genome shotgun (WGS) entry which is preliminary data.</text>
</comment>
<feature type="region of interest" description="Disordered" evidence="2">
    <location>
        <begin position="907"/>
        <end position="926"/>
    </location>
</feature>
<feature type="compositionally biased region" description="Basic and acidic residues" evidence="2">
    <location>
        <begin position="412"/>
        <end position="424"/>
    </location>
</feature>
<keyword evidence="1" id="KW-0175">Coiled coil</keyword>
<feature type="coiled-coil region" evidence="1">
    <location>
        <begin position="165"/>
        <end position="192"/>
    </location>
</feature>
<evidence type="ECO:0000256" key="2">
    <source>
        <dbReference type="SAM" id="MobiDB-lite"/>
    </source>
</evidence>
<feature type="compositionally biased region" description="Basic and acidic residues" evidence="2">
    <location>
        <begin position="751"/>
        <end position="761"/>
    </location>
</feature>
<accession>A0ABN9XQJ1</accession>
<feature type="compositionally biased region" description="Basic and acidic residues" evidence="2">
    <location>
        <begin position="359"/>
        <end position="373"/>
    </location>
</feature>
<sequence length="1061" mass="111049">MGGSEGVLQGCLDRVNEQLEHGELPCTKAHFPAVNPFDFEDLEALANHDFTVDLHADEVDKALRDFVASILGIVWSNVRLENEGQAKALRRFNDDLRARMEILESCLQERSKQLSNCRFAYWQEITHLRNQVYFKEKEAENFEATLAYFFDPTEYLEEELRGSLNERIKQSVRAYQTRLNELTLRNSALELQLESAGGRFKPMESDDMERVLRALYSKHGWKRIVDTMGNDMCKKELLQWARAQGLVPGAEAGGEGSEGGGLGEELAEARAQSAAAWKQVEKMRQALTQMSSQKDDAERLQAETEERLEEKLRLDAGQEGRDWMAEAAEEERRALASELEATRRDLAMAKLAQERERARADHAEERAMERATTEPRLSAVSSMEAPPPEQAYRRMSTLARLQQAHSAMQQQETERLKTRESLRKGEGVRFKQQVQKILGQGKLISLLRARANDSAGGGAASSSATPGIPEASCGGSSSSTSSPSPRGHAAPRRTPAAEDRREQAAQAAGDGPEAAHAAGGRGQTAQVGRDGLEQLVQKELELRQQRRAEGTSSQEVAGDGLKQVLEADVQSKLPARLPLLGLGQQKLRMGDSAAQGDGAEGNTTWPVTAAAAHGGSVDPPSSRRGTSPKTFAKPPLPGSPPGSPGGNRWGMSRLAAPGSPGGGASARAAPASPSGGGGSGFRLAAAAVLREGDDGSFGELSARGRGLVPVADAAYDLGDGRGGGSTQSHGVPASAHGMGGTGGHATFPSDPGERRSGDRAADAAMSVGGPLPASSSGGQAIWSSSPGDNADAVQRAARSARAQGQSPVSQGGGHAPSFGAPGEGGDGGGHGAALLEVRSSSQAALRSAGVQAPAADAASARGAPIRGSARGGAGPELPSGALGGLAVVAASLPPGAQATTAMLGPAAAASVNSGEPAGAPDHGSSTERALAEDALQEDIDRVTESLIHALGQRSEQLNEMELEVYELRGLLEESSRLAAEVTSPKVCHRSPDDVRAAMVGMARLANFAGAFYATGRQASKSFCGGPTEAAGIRGRLDRAATAGATEEEAAAAISSIEAVRA</sequence>
<organism evidence="3 4">
    <name type="scientific">Prorocentrum cordatum</name>
    <dbReference type="NCBI Taxonomy" id="2364126"/>
    <lineage>
        <taxon>Eukaryota</taxon>
        <taxon>Sar</taxon>
        <taxon>Alveolata</taxon>
        <taxon>Dinophyceae</taxon>
        <taxon>Prorocentrales</taxon>
        <taxon>Prorocentraceae</taxon>
        <taxon>Prorocentrum</taxon>
    </lineage>
</organism>
<protein>
    <submittedName>
        <fullName evidence="3">Uncharacterized protein</fullName>
    </submittedName>
</protein>
<feature type="region of interest" description="Disordered" evidence="2">
    <location>
        <begin position="610"/>
        <end position="681"/>
    </location>
</feature>
<feature type="compositionally biased region" description="Gly residues" evidence="2">
    <location>
        <begin position="821"/>
        <end position="831"/>
    </location>
</feature>
<feature type="region of interest" description="Disordered" evidence="2">
    <location>
        <begin position="846"/>
        <end position="876"/>
    </location>
</feature>
<reference evidence="3" key="1">
    <citation type="submission" date="2023-10" db="EMBL/GenBank/DDBJ databases">
        <authorList>
            <person name="Chen Y."/>
            <person name="Shah S."/>
            <person name="Dougan E. K."/>
            <person name="Thang M."/>
            <person name="Chan C."/>
        </authorList>
    </citation>
    <scope>NUCLEOTIDE SEQUENCE [LARGE SCALE GENOMIC DNA]</scope>
</reference>
<dbReference type="EMBL" id="CAUYUJ010021040">
    <property type="protein sequence ID" value="CAK0902219.1"/>
    <property type="molecule type" value="Genomic_DNA"/>
</dbReference>
<proteinExistence type="predicted"/>
<feature type="region of interest" description="Disordered" evidence="2">
    <location>
        <begin position="453"/>
        <end position="526"/>
    </location>
</feature>
<keyword evidence="4" id="KW-1185">Reference proteome</keyword>
<feature type="region of interest" description="Disordered" evidence="2">
    <location>
        <begin position="359"/>
        <end position="388"/>
    </location>
</feature>
<feature type="compositionally biased region" description="Low complexity" evidence="2">
    <location>
        <begin position="472"/>
        <end position="485"/>
    </location>
</feature>
<name>A0ABN9XQJ1_9DINO</name>
<feature type="compositionally biased region" description="Low complexity" evidence="2">
    <location>
        <begin position="504"/>
        <end position="518"/>
    </location>
</feature>
<feature type="compositionally biased region" description="Low complexity" evidence="2">
    <location>
        <begin position="773"/>
        <end position="805"/>
    </location>
</feature>
<evidence type="ECO:0000256" key="1">
    <source>
        <dbReference type="SAM" id="Coils"/>
    </source>
</evidence>